<evidence type="ECO:0000256" key="4">
    <source>
        <dbReference type="ARBA" id="ARBA00023015"/>
    </source>
</evidence>
<keyword evidence="11" id="KW-1185">Reference proteome</keyword>
<name>A0ABY6RZR8_PODCO</name>
<gene>
    <name evidence="8" type="primary">MED4</name>
    <name evidence="10" type="ORF">PODCO_122470</name>
</gene>
<evidence type="ECO:0000313" key="11">
    <source>
        <dbReference type="Proteomes" id="UP000280685"/>
    </source>
</evidence>
<dbReference type="PANTHER" id="PTHR13208:SF2">
    <property type="entry name" value="MEDIATOR OF RNA POLYMERASE II TRANSCRIPTION SUBUNIT 4"/>
    <property type="match status" value="1"/>
</dbReference>
<evidence type="ECO:0000256" key="3">
    <source>
        <dbReference type="ARBA" id="ARBA00020629"/>
    </source>
</evidence>
<protein>
    <recommendedName>
        <fullName evidence="3 8">Mediator of RNA polymerase II transcription subunit 4</fullName>
    </recommendedName>
    <alternativeName>
        <fullName evidence="7 8">Mediator complex subunit 4</fullName>
    </alternativeName>
</protein>
<feature type="compositionally biased region" description="Acidic residues" evidence="9">
    <location>
        <begin position="332"/>
        <end position="342"/>
    </location>
</feature>
<feature type="compositionally biased region" description="Gly residues" evidence="9">
    <location>
        <begin position="158"/>
        <end position="170"/>
    </location>
</feature>
<dbReference type="EMBL" id="LR026964">
    <property type="protein sequence ID" value="VBB73888.1"/>
    <property type="molecule type" value="Genomic_DNA"/>
</dbReference>
<feature type="compositionally biased region" description="Low complexity" evidence="9">
    <location>
        <begin position="136"/>
        <end position="148"/>
    </location>
</feature>
<dbReference type="Proteomes" id="UP000280685">
    <property type="component" value="Chromosome 1"/>
</dbReference>
<keyword evidence="6 8" id="KW-0539">Nucleus</keyword>
<accession>A0ABY6RZR8</accession>
<comment type="function">
    <text evidence="8">Component of the Mediator complex, a coactivator involved in the regulated transcription of nearly all RNA polymerase II-dependent genes. Mediator functions as a bridge to convey information from gene-specific regulatory proteins to the basal RNA polymerase II transcription machinery. Mediator is recruited to promoters by direct interactions with regulatory proteins and serves as a scaffold for the assembly of a functional preinitiation complex with RNA polymerase II and the general transcription factors.</text>
</comment>
<evidence type="ECO:0000256" key="9">
    <source>
        <dbReference type="SAM" id="MobiDB-lite"/>
    </source>
</evidence>
<keyword evidence="4 8" id="KW-0805">Transcription regulation</keyword>
<evidence type="ECO:0000256" key="2">
    <source>
        <dbReference type="ARBA" id="ARBA00009626"/>
    </source>
</evidence>
<feature type="compositionally biased region" description="Low complexity" evidence="9">
    <location>
        <begin position="313"/>
        <end position="328"/>
    </location>
</feature>
<feature type="region of interest" description="Disordered" evidence="9">
    <location>
        <begin position="240"/>
        <end position="342"/>
    </location>
</feature>
<evidence type="ECO:0000256" key="7">
    <source>
        <dbReference type="ARBA" id="ARBA00031257"/>
    </source>
</evidence>
<comment type="subcellular location">
    <subcellularLocation>
        <location evidence="1 8">Nucleus</location>
    </subcellularLocation>
</comment>
<sequence>MDKKLDASFERVEKALAVLIDSMTKFTPSEKAANDVVKAERELFLGLEELEVHQRNVARIKQLKQETEALDAQTKQTISALWEMRKELVAVAPTRFSPAKEEKYPFTTQQLLDYARRISRNTLPPPGVTNGVDLSTAAPTTPDDQAATGPNASFATSIGGGGGGGGGSGQGTAASTPAPGVQDSFVSQVPSQSQTGATELPVHLKPAVNPLENAPFFTFPTIDRIRSGALAQYQDLINRGIDPKNYDPEEEERRIKQEEQDRKDAEERARQEREEQDRRMREERERMARERELARQQQQQQEGGMDRRGSVLAPGQAGGQPARAAPKQFTFLDEDDDDEDED</sequence>
<dbReference type="InterPro" id="IPR019258">
    <property type="entry name" value="Mediator_Med4"/>
</dbReference>
<feature type="compositionally biased region" description="Basic and acidic residues" evidence="9">
    <location>
        <begin position="241"/>
        <end position="294"/>
    </location>
</feature>
<feature type="compositionally biased region" description="Polar residues" evidence="9">
    <location>
        <begin position="184"/>
        <end position="194"/>
    </location>
</feature>
<keyword evidence="8" id="KW-0010">Activator</keyword>
<reference evidence="10" key="1">
    <citation type="submission" date="2018-02" db="EMBL/GenBank/DDBJ databases">
        <authorList>
            <person name="Silar P."/>
        </authorList>
    </citation>
    <scope>NUCLEOTIDE SEQUENCE [LARGE SCALE GENOMIC DNA]</scope>
    <source>
        <strain evidence="10">T</strain>
    </source>
</reference>
<evidence type="ECO:0000256" key="1">
    <source>
        <dbReference type="ARBA" id="ARBA00004123"/>
    </source>
</evidence>
<comment type="subunit">
    <text evidence="8">Component of the Mediator complex.</text>
</comment>
<evidence type="ECO:0000256" key="8">
    <source>
        <dbReference type="RuleBase" id="RU364141"/>
    </source>
</evidence>
<keyword evidence="5 8" id="KW-0804">Transcription</keyword>
<dbReference type="Pfam" id="PF10018">
    <property type="entry name" value="Med4"/>
    <property type="match status" value="1"/>
</dbReference>
<proteinExistence type="inferred from homology"/>
<evidence type="ECO:0000256" key="5">
    <source>
        <dbReference type="ARBA" id="ARBA00023163"/>
    </source>
</evidence>
<dbReference type="PANTHER" id="PTHR13208">
    <property type="entry name" value="MEDIATOR OF RNA POLYMERASE II TRANSCRIPTION SUBUNIT 4"/>
    <property type="match status" value="1"/>
</dbReference>
<organism evidence="10 11">
    <name type="scientific">Podospora comata</name>
    <dbReference type="NCBI Taxonomy" id="48703"/>
    <lineage>
        <taxon>Eukaryota</taxon>
        <taxon>Fungi</taxon>
        <taxon>Dikarya</taxon>
        <taxon>Ascomycota</taxon>
        <taxon>Pezizomycotina</taxon>
        <taxon>Sordariomycetes</taxon>
        <taxon>Sordariomycetidae</taxon>
        <taxon>Sordariales</taxon>
        <taxon>Podosporaceae</taxon>
        <taxon>Podospora</taxon>
    </lineage>
</organism>
<comment type="similarity">
    <text evidence="2 8">Belongs to the Mediator complex subunit 4 family.</text>
</comment>
<evidence type="ECO:0000313" key="10">
    <source>
        <dbReference type="EMBL" id="VBB73888.1"/>
    </source>
</evidence>
<evidence type="ECO:0000256" key="6">
    <source>
        <dbReference type="ARBA" id="ARBA00023242"/>
    </source>
</evidence>
<feature type="region of interest" description="Disordered" evidence="9">
    <location>
        <begin position="120"/>
        <end position="194"/>
    </location>
</feature>